<feature type="domain" description="RCC1-like" evidence="5">
    <location>
        <begin position="142"/>
        <end position="470"/>
    </location>
</feature>
<dbReference type="AlphaFoldDB" id="A0A368JW31"/>
<name>A0A368JW31_9HYPH</name>
<evidence type="ECO:0000313" key="7">
    <source>
        <dbReference type="Proteomes" id="UP000253420"/>
    </source>
</evidence>
<evidence type="ECO:0000259" key="5">
    <source>
        <dbReference type="Pfam" id="PF25390"/>
    </source>
</evidence>
<organism evidence="6 7">
    <name type="scientific">Phyllobacterium salinisoli</name>
    <dbReference type="NCBI Taxonomy" id="1899321"/>
    <lineage>
        <taxon>Bacteria</taxon>
        <taxon>Pseudomonadati</taxon>
        <taxon>Pseudomonadota</taxon>
        <taxon>Alphaproteobacteria</taxon>
        <taxon>Hyphomicrobiales</taxon>
        <taxon>Phyllobacteriaceae</taxon>
        <taxon>Phyllobacterium</taxon>
    </lineage>
</organism>
<sequence length="614" mass="62531">MKKSRKPPVRRDQDSGNLDLVLTGKNNVSANGTESEHLLLTVTNGPPYGDPNPVYNATVNFFVDGFSAPHEGVTINPPQGSTDGQGQITASVTSTASGSFGISATAEGGTAPYIIPLSFSNGVTATFQGNGGDAPPADAPPLDIALGGAHILVVSEGTVLACGANNYSQLGIGLGGPNAAVNFMKIETDLDGNSWPPNGEDVVSVAAGNNHSLALLGDGTLWSWGNTIDGATGGGNNYSRPAPGQINGINVLGSGWTDWPPNGAIVTQICARIRGSLALLSDGTVWTWGDGNANWSPKLVLGPGTSLPSAVSIACGSFHNLAVLSDGSVAAWGDNTYGELGLGNTDNNYGSPVLIPGLANVKVVAAGSYHSIALLSDGTFKLWGWNGKGGLGTGDNTQRNSPTDPAGSWAAPGAEVFGFGNSTAVLLSNGHCYVTGSNASGQLGLGDNQDRNSFERMGASSLELSDIITLGTGCAGISQAALVGKPFTSGDALCTWGDNTSGQLGLGNTQNQNYPTRTQADITFPPPEFSSPINGEIYSDFVPVTGTGVPGATVTVMQNGHGYATIPVDDTGTWAAPGCAPPASKTTYYMSATQSDLHSGSVPTNIQFGIWPRS</sequence>
<dbReference type="Gene3D" id="2.130.10.30">
    <property type="entry name" value="Regulator of chromosome condensation 1/beta-lactamase-inhibitor protein II"/>
    <property type="match status" value="2"/>
</dbReference>
<dbReference type="InterPro" id="IPR000408">
    <property type="entry name" value="Reg_chr_condens"/>
</dbReference>
<dbReference type="OrthoDB" id="223957at2"/>
<reference evidence="6 7" key="1">
    <citation type="submission" date="2018-07" db="EMBL/GenBank/DDBJ databases">
        <title>The draft genome of Phyllobacterium salinisoli.</title>
        <authorList>
            <person name="Liu L."/>
            <person name="Li L."/>
            <person name="Zhang X."/>
            <person name="Liang L."/>
        </authorList>
    </citation>
    <scope>NUCLEOTIDE SEQUENCE [LARGE SCALE GENOMIC DNA]</scope>
    <source>
        <strain evidence="6 7">LLAN61</strain>
    </source>
</reference>
<dbReference type="PRINTS" id="PR00633">
    <property type="entry name" value="RCCNDNSATION"/>
</dbReference>
<comment type="caution">
    <text evidence="6">The sequence shown here is derived from an EMBL/GenBank/DDBJ whole genome shotgun (WGS) entry which is preliminary data.</text>
</comment>
<dbReference type="Pfam" id="PF02369">
    <property type="entry name" value="Big_1"/>
    <property type="match status" value="1"/>
</dbReference>
<evidence type="ECO:0000259" key="4">
    <source>
        <dbReference type="Pfam" id="PF02369"/>
    </source>
</evidence>
<evidence type="ECO:0000313" key="6">
    <source>
        <dbReference type="EMBL" id="RCS21376.1"/>
    </source>
</evidence>
<dbReference type="InterPro" id="IPR009091">
    <property type="entry name" value="RCC1/BLIP-II"/>
</dbReference>
<dbReference type="InterPro" id="IPR008964">
    <property type="entry name" value="Invasin/intimin_cell_adhesion"/>
</dbReference>
<dbReference type="PROSITE" id="PS00626">
    <property type="entry name" value="RCC1_2"/>
    <property type="match status" value="2"/>
</dbReference>
<dbReference type="InterPro" id="IPR013783">
    <property type="entry name" value="Ig-like_fold"/>
</dbReference>
<evidence type="ECO:0000256" key="3">
    <source>
        <dbReference type="SAM" id="MobiDB-lite"/>
    </source>
</evidence>
<accession>A0A368JW31</accession>
<feature type="region of interest" description="Disordered" evidence="3">
    <location>
        <begin position="1"/>
        <end position="21"/>
    </location>
</feature>
<dbReference type="SUPFAM" id="SSF49373">
    <property type="entry name" value="Invasin/intimin cell-adhesion fragments"/>
    <property type="match status" value="1"/>
</dbReference>
<dbReference type="PANTHER" id="PTHR22870">
    <property type="entry name" value="REGULATOR OF CHROMOSOME CONDENSATION"/>
    <property type="match status" value="1"/>
</dbReference>
<comment type="similarity">
    <text evidence="1">Belongs to the intimin/invasin family.</text>
</comment>
<dbReference type="Proteomes" id="UP000253420">
    <property type="component" value="Unassembled WGS sequence"/>
</dbReference>
<feature type="domain" description="Big-1" evidence="4">
    <location>
        <begin position="23"/>
        <end position="111"/>
    </location>
</feature>
<keyword evidence="2" id="KW-0677">Repeat</keyword>
<dbReference type="InterPro" id="IPR051210">
    <property type="entry name" value="Ub_ligase/GEF_domain"/>
</dbReference>
<dbReference type="Pfam" id="PF25390">
    <property type="entry name" value="WD40_RLD"/>
    <property type="match status" value="1"/>
</dbReference>
<dbReference type="PANTHER" id="PTHR22870:SF408">
    <property type="entry name" value="OS09G0560450 PROTEIN"/>
    <property type="match status" value="1"/>
</dbReference>
<dbReference type="Gene3D" id="2.60.40.10">
    <property type="entry name" value="Immunoglobulins"/>
    <property type="match status" value="2"/>
</dbReference>
<dbReference type="InterPro" id="IPR058923">
    <property type="entry name" value="RCC1-like_dom"/>
</dbReference>
<proteinExistence type="inferred from homology"/>
<evidence type="ECO:0008006" key="8">
    <source>
        <dbReference type="Google" id="ProtNLM"/>
    </source>
</evidence>
<dbReference type="InterPro" id="IPR003344">
    <property type="entry name" value="Big_1_dom"/>
</dbReference>
<dbReference type="SUPFAM" id="SSF50985">
    <property type="entry name" value="RCC1/BLIP-II"/>
    <property type="match status" value="2"/>
</dbReference>
<evidence type="ECO:0000256" key="1">
    <source>
        <dbReference type="ARBA" id="ARBA00010116"/>
    </source>
</evidence>
<dbReference type="Pfam" id="PF00415">
    <property type="entry name" value="RCC1"/>
    <property type="match status" value="1"/>
</dbReference>
<protein>
    <recommendedName>
        <fullName evidence="8">Big-1 domain-containing protein</fullName>
    </recommendedName>
</protein>
<evidence type="ECO:0000256" key="2">
    <source>
        <dbReference type="ARBA" id="ARBA00022737"/>
    </source>
</evidence>
<keyword evidence="7" id="KW-1185">Reference proteome</keyword>
<dbReference type="RefSeq" id="WP_114443006.1">
    <property type="nucleotide sequence ID" value="NZ_QOZG01000054.1"/>
</dbReference>
<gene>
    <name evidence="6" type="ORF">DUT91_24575</name>
</gene>
<dbReference type="PROSITE" id="PS50012">
    <property type="entry name" value="RCC1_3"/>
    <property type="match status" value="3"/>
</dbReference>
<dbReference type="EMBL" id="QOZG01000054">
    <property type="protein sequence ID" value="RCS21376.1"/>
    <property type="molecule type" value="Genomic_DNA"/>
</dbReference>